<dbReference type="AlphaFoldDB" id="X7Z3N3"/>
<sequence length="42" mass="4710">MVHHSTGYLTPLRDRRCPYLHVSHPDRQQMAAAAVRAGYGCS</sequence>
<gene>
    <name evidence="1" type="ORF">I553_6770</name>
</gene>
<organism evidence="1">
    <name type="scientific">Mycobacterium xenopi 4042</name>
    <dbReference type="NCBI Taxonomy" id="1299334"/>
    <lineage>
        <taxon>Bacteria</taxon>
        <taxon>Bacillati</taxon>
        <taxon>Actinomycetota</taxon>
        <taxon>Actinomycetes</taxon>
        <taxon>Mycobacteriales</taxon>
        <taxon>Mycobacteriaceae</taxon>
        <taxon>Mycobacterium</taxon>
    </lineage>
</organism>
<dbReference type="EMBL" id="JAOB01000081">
    <property type="protein sequence ID" value="EUA13651.1"/>
    <property type="molecule type" value="Genomic_DNA"/>
</dbReference>
<protein>
    <submittedName>
        <fullName evidence="1">Uncharacterized protein</fullName>
    </submittedName>
</protein>
<reference evidence="1" key="1">
    <citation type="submission" date="2014-01" db="EMBL/GenBank/DDBJ databases">
        <authorList>
            <person name="Brown-Elliot B."/>
            <person name="Wallace R."/>
            <person name="Lenaerts A."/>
            <person name="Ordway D."/>
            <person name="DeGroote M.A."/>
            <person name="Parker T."/>
            <person name="Sizemore C."/>
            <person name="Tallon L.J."/>
            <person name="Sadzewicz L.K."/>
            <person name="Sengamalay N."/>
            <person name="Fraser C.M."/>
            <person name="Hine E."/>
            <person name="Shefchek K.A."/>
            <person name="Das S.P."/>
            <person name="Tettelin H."/>
        </authorList>
    </citation>
    <scope>NUCLEOTIDE SEQUENCE [LARGE SCALE GENOMIC DNA]</scope>
    <source>
        <strain evidence="1">4042</strain>
    </source>
</reference>
<name>X7Z3N3_MYCXE</name>
<comment type="caution">
    <text evidence="1">The sequence shown here is derived from an EMBL/GenBank/DDBJ whole genome shotgun (WGS) entry which is preliminary data.</text>
</comment>
<accession>X7Z3N3</accession>
<evidence type="ECO:0000313" key="1">
    <source>
        <dbReference type="EMBL" id="EUA13651.1"/>
    </source>
</evidence>
<proteinExistence type="predicted"/>